<reference evidence="4 5" key="1">
    <citation type="submission" date="2021-06" db="EMBL/GenBank/DDBJ databases">
        <title>A haploid diamondback moth (Plutella xylostella L.) genome assembly resolves 31 chromosomes and identifies a diamide resistance mutation.</title>
        <authorList>
            <person name="Ward C.M."/>
            <person name="Perry K.D."/>
            <person name="Baker G."/>
            <person name="Powis K."/>
            <person name="Heckel D.G."/>
            <person name="Baxter S.W."/>
        </authorList>
    </citation>
    <scope>NUCLEOTIDE SEQUENCE [LARGE SCALE GENOMIC DNA]</scope>
    <source>
        <strain evidence="4 5">LV</strain>
        <tissue evidence="4">Single pupa</tissue>
    </source>
</reference>
<feature type="transmembrane region" description="Helical" evidence="1">
    <location>
        <begin position="401"/>
        <end position="422"/>
    </location>
</feature>
<feature type="transmembrane region" description="Helical" evidence="1">
    <location>
        <begin position="587"/>
        <end position="615"/>
    </location>
</feature>
<dbReference type="Proteomes" id="UP000823941">
    <property type="component" value="Chromosome 19"/>
</dbReference>
<gene>
    <name evidence="4" type="ORF">JYU34_014020</name>
</gene>
<feature type="domain" description="Acyltransferase 3" evidence="3">
    <location>
        <begin position="221"/>
        <end position="614"/>
    </location>
</feature>
<accession>A0ABQ7Q7F8</accession>
<evidence type="ECO:0000313" key="4">
    <source>
        <dbReference type="EMBL" id="KAG7301172.1"/>
    </source>
</evidence>
<feature type="transmembrane region" description="Helical" evidence="1">
    <location>
        <begin position="271"/>
        <end position="289"/>
    </location>
</feature>
<keyword evidence="5" id="KW-1185">Reference proteome</keyword>
<feature type="transmembrane region" description="Helical" evidence="1">
    <location>
        <begin position="449"/>
        <end position="472"/>
    </location>
</feature>
<evidence type="ECO:0000256" key="1">
    <source>
        <dbReference type="SAM" id="Phobius"/>
    </source>
</evidence>
<protein>
    <recommendedName>
        <fullName evidence="3">Acyltransferase 3 domain-containing protein</fullName>
    </recommendedName>
</protein>
<proteinExistence type="predicted"/>
<comment type="caution">
    <text evidence="4">The sequence shown here is derived from an EMBL/GenBank/DDBJ whole genome shotgun (WGS) entry which is preliminary data.</text>
</comment>
<feature type="chain" id="PRO_5047440579" description="Acyltransferase 3 domain-containing protein" evidence="2">
    <location>
        <begin position="23"/>
        <end position="661"/>
    </location>
</feature>
<dbReference type="Pfam" id="PF01757">
    <property type="entry name" value="Acyl_transf_3"/>
    <property type="match status" value="1"/>
</dbReference>
<feature type="transmembrane region" description="Helical" evidence="1">
    <location>
        <begin position="519"/>
        <end position="541"/>
    </location>
</feature>
<dbReference type="InterPro" id="IPR052728">
    <property type="entry name" value="O2_lipid_transport_reg"/>
</dbReference>
<feature type="transmembrane region" description="Helical" evidence="1">
    <location>
        <begin position="562"/>
        <end position="581"/>
    </location>
</feature>
<keyword evidence="1" id="KW-0812">Transmembrane</keyword>
<keyword evidence="1" id="KW-0472">Membrane</keyword>
<name>A0ABQ7Q7F8_PLUXY</name>
<feature type="transmembrane region" description="Helical" evidence="1">
    <location>
        <begin position="310"/>
        <end position="330"/>
    </location>
</feature>
<feature type="signal peptide" evidence="2">
    <location>
        <begin position="1"/>
        <end position="22"/>
    </location>
</feature>
<evidence type="ECO:0000259" key="3">
    <source>
        <dbReference type="Pfam" id="PF01757"/>
    </source>
</evidence>
<dbReference type="PANTHER" id="PTHR11161:SF22">
    <property type="entry name" value="ACYLTRANSFERASE 3 DOMAIN-CONTAINING PROTEIN-RELATED"/>
    <property type="match status" value="1"/>
</dbReference>
<keyword evidence="2" id="KW-0732">Signal</keyword>
<organism evidence="4 5">
    <name type="scientific">Plutella xylostella</name>
    <name type="common">Diamondback moth</name>
    <name type="synonym">Plutella maculipennis</name>
    <dbReference type="NCBI Taxonomy" id="51655"/>
    <lineage>
        <taxon>Eukaryota</taxon>
        <taxon>Metazoa</taxon>
        <taxon>Ecdysozoa</taxon>
        <taxon>Arthropoda</taxon>
        <taxon>Hexapoda</taxon>
        <taxon>Insecta</taxon>
        <taxon>Pterygota</taxon>
        <taxon>Neoptera</taxon>
        <taxon>Endopterygota</taxon>
        <taxon>Lepidoptera</taxon>
        <taxon>Glossata</taxon>
        <taxon>Ditrysia</taxon>
        <taxon>Yponomeutoidea</taxon>
        <taxon>Plutellidae</taxon>
        <taxon>Plutella</taxon>
    </lineage>
</organism>
<feature type="transmembrane region" description="Helical" evidence="1">
    <location>
        <begin position="226"/>
        <end position="245"/>
    </location>
</feature>
<dbReference type="EMBL" id="JAHIBW010000019">
    <property type="protein sequence ID" value="KAG7301172.1"/>
    <property type="molecule type" value="Genomic_DNA"/>
</dbReference>
<evidence type="ECO:0000256" key="2">
    <source>
        <dbReference type="SAM" id="SignalP"/>
    </source>
</evidence>
<sequence length="661" mass="73265">MKCHNLWLAALCAVNTWMFAGGSLVKINDTVLASLPPLFALQRWAACQRPGDRYCLLEAELVAGPPDLLLTLQEYSAQTDKHYNRSRIHRGVCVTRCGGTGGGGGGDGGDAGDAALQQCVNQTLYEEYGLQASLLSVSYCSTAGATPPPAPGARALGVLTLVLGVLAALATALHAVGDRCARQEKILSNKYLLAFSIKRNWEIITYDRSRPRQDQRMSDLACLEGIRVLAIECVIFSHVLFMYIYSYTDNPEYVEKMYDTFAWQGALNSPLWLQAFLAMSGFLTAYSLLLCAERKPYTVVKCAVAIVTRWVRLTPTALYALWFTMAWFPALGGGPQWGWLVAREAQDCADRWWVHALYAHNHLPRGKFCMGHTWYLAVDMQLHILGTLLLLVCLRWRRAAWPLLTLLMVLTVTASGLTAYLYDLKPIITAQAPENLRSLFLDTEMLSLLYLPAWLNLPGYVGGVAVALILHGNQKNGVKLAESVPFNILFHLSLLLGSCCVLGGSVFLEDAPPPRWASVLYSTFDRTICAVTFSVFMLGCVSRCHSALRDMFDWRGFHSLGRLSYCAFLIHFIVLRLTLASDTRLQHVSIVSCLTLFITTSILTYLASIPLCLLVELPFTQLWKAVVEEERPSDAPAPEPVDQGKPFDLVATVDGRHVLRE</sequence>
<evidence type="ECO:0000313" key="5">
    <source>
        <dbReference type="Proteomes" id="UP000823941"/>
    </source>
</evidence>
<feature type="transmembrane region" description="Helical" evidence="1">
    <location>
        <begin position="484"/>
        <end position="507"/>
    </location>
</feature>
<dbReference type="PANTHER" id="PTHR11161">
    <property type="entry name" value="O-ACYLTRANSFERASE"/>
    <property type="match status" value="1"/>
</dbReference>
<dbReference type="InterPro" id="IPR002656">
    <property type="entry name" value="Acyl_transf_3_dom"/>
</dbReference>
<keyword evidence="1" id="KW-1133">Transmembrane helix</keyword>
<feature type="transmembrane region" description="Helical" evidence="1">
    <location>
        <begin position="374"/>
        <end position="394"/>
    </location>
</feature>
<feature type="transmembrane region" description="Helical" evidence="1">
    <location>
        <begin position="155"/>
        <end position="176"/>
    </location>
</feature>